<gene>
    <name evidence="3" type="ORF">E2R59_16615</name>
</gene>
<comment type="caution">
    <text evidence="3">The sequence shown here is derived from an EMBL/GenBank/DDBJ whole genome shotgun (WGS) entry which is preliminary data.</text>
</comment>
<evidence type="ECO:0000313" key="3">
    <source>
        <dbReference type="EMBL" id="TDL38531.1"/>
    </source>
</evidence>
<feature type="transmembrane region" description="Helical" evidence="2">
    <location>
        <begin position="294"/>
        <end position="318"/>
    </location>
</feature>
<name>A0A4R5Y278_KOCRO</name>
<feature type="transmembrane region" description="Helical" evidence="2">
    <location>
        <begin position="235"/>
        <end position="257"/>
    </location>
</feature>
<dbReference type="AlphaFoldDB" id="A0A4R5Y278"/>
<dbReference type="EMBL" id="SMZT01000010">
    <property type="protein sequence ID" value="TDL38531.1"/>
    <property type="molecule type" value="Genomic_DNA"/>
</dbReference>
<dbReference type="RefSeq" id="WP_133411498.1">
    <property type="nucleotide sequence ID" value="NZ_SMZT01000010.1"/>
</dbReference>
<dbReference type="GeneID" id="64349043"/>
<sequence length="340" mass="36501">MATPSNDKAPWQQADPPADDRQREEPVWTGLLPAVVPAESAPEDAHDDDRPGGRGGSRGAGTGRTGGGARAVGADEAAGDEDPDAEARRRSALRRDALADEPRLPRLQQVLLALVLPLALLAAAVRVVATPLFLWAEYHRPGFPADSYGFSTEERMVFGSYGLDYVMNWAPTGFLGGLQDADGAQLFLGSEVAHMTDVKIVLQSALAVVAVLALLGLVSCLYLRAKAPGAASGALFFGSWLTVALLVALAVAAVLGWQQFFALFHSLFFADGSWTFRASDTLIRLYPTQFWMDAAIAVAGLALLGALAVMAATWPTAFRRHRALDRVRRRQELKRRLAGR</sequence>
<feature type="transmembrane region" description="Helical" evidence="2">
    <location>
        <begin position="200"/>
        <end position="223"/>
    </location>
</feature>
<evidence type="ECO:0000256" key="2">
    <source>
        <dbReference type="SAM" id="Phobius"/>
    </source>
</evidence>
<feature type="compositionally biased region" description="Basic and acidic residues" evidence="1">
    <location>
        <begin position="43"/>
        <end position="52"/>
    </location>
</feature>
<dbReference type="InterPro" id="IPR010178">
    <property type="entry name" value="Lit"/>
</dbReference>
<feature type="transmembrane region" description="Helical" evidence="2">
    <location>
        <begin position="110"/>
        <end position="136"/>
    </location>
</feature>
<dbReference type="Proteomes" id="UP000295163">
    <property type="component" value="Unassembled WGS sequence"/>
</dbReference>
<feature type="region of interest" description="Disordered" evidence="1">
    <location>
        <begin position="1"/>
        <end position="89"/>
    </location>
</feature>
<dbReference type="NCBIfam" id="TIGR01906">
    <property type="entry name" value="integ_TIGR01906"/>
    <property type="match status" value="1"/>
</dbReference>
<proteinExistence type="predicted"/>
<protein>
    <submittedName>
        <fullName evidence="3">TIGR01906 family membrane protein</fullName>
    </submittedName>
</protein>
<feature type="compositionally biased region" description="Gly residues" evidence="1">
    <location>
        <begin position="53"/>
        <end position="70"/>
    </location>
</feature>
<evidence type="ECO:0000256" key="1">
    <source>
        <dbReference type="SAM" id="MobiDB-lite"/>
    </source>
</evidence>
<evidence type="ECO:0000313" key="4">
    <source>
        <dbReference type="Proteomes" id="UP000295163"/>
    </source>
</evidence>
<keyword evidence="2" id="KW-1133">Transmembrane helix</keyword>
<keyword evidence="2" id="KW-0812">Transmembrane</keyword>
<dbReference type="Pfam" id="PF07314">
    <property type="entry name" value="Lit"/>
    <property type="match status" value="1"/>
</dbReference>
<keyword evidence="2" id="KW-0472">Membrane</keyword>
<reference evidence="3 4" key="1">
    <citation type="submission" date="2019-03" db="EMBL/GenBank/DDBJ databases">
        <title>Genome Sequencing and Assembly of Various Microbes Isolated from Partially Reclaimed Soil and Acid Mine Drainage (AMD) Site.</title>
        <authorList>
            <person name="Steinbock B."/>
            <person name="Bechtold R."/>
            <person name="Sevigny J.L."/>
            <person name="Thomas D."/>
            <person name="Cuthill L.R."/>
            <person name="Aveiro Johannsen E.J."/>
            <person name="Thomas K."/>
            <person name="Ghosh A."/>
        </authorList>
    </citation>
    <scope>NUCLEOTIDE SEQUENCE [LARGE SCALE GENOMIC DNA]</scope>
    <source>
        <strain evidence="3 4">S-A3</strain>
    </source>
</reference>
<accession>A0A4R5Y278</accession>
<organism evidence="3 4">
    <name type="scientific">Kocuria rosea</name>
    <name type="common">Deinococcus erythromyxa</name>
    <name type="synonym">Micrococcus rubens</name>
    <dbReference type="NCBI Taxonomy" id="1275"/>
    <lineage>
        <taxon>Bacteria</taxon>
        <taxon>Bacillati</taxon>
        <taxon>Actinomycetota</taxon>
        <taxon>Actinomycetes</taxon>
        <taxon>Micrococcales</taxon>
        <taxon>Micrococcaceae</taxon>
        <taxon>Kocuria</taxon>
    </lineage>
</organism>